<dbReference type="PANTHER" id="PTHR30221:SF1">
    <property type="entry name" value="SMALL-CONDUCTANCE MECHANOSENSITIVE CHANNEL"/>
    <property type="match status" value="1"/>
</dbReference>
<dbReference type="SUPFAM" id="SSF50182">
    <property type="entry name" value="Sm-like ribonucleoproteins"/>
    <property type="match status" value="1"/>
</dbReference>
<accession>A0A7S7MAC4</accession>
<evidence type="ECO:0000259" key="6">
    <source>
        <dbReference type="Pfam" id="PF00924"/>
    </source>
</evidence>
<evidence type="ECO:0000256" key="5">
    <source>
        <dbReference type="ARBA" id="ARBA00023136"/>
    </source>
</evidence>
<feature type="domain" description="Mechanosensitive ion channel MscS" evidence="6">
    <location>
        <begin position="80"/>
        <end position="142"/>
    </location>
</feature>
<dbReference type="InterPro" id="IPR011014">
    <property type="entry name" value="MscS_channel_TM-2"/>
</dbReference>
<dbReference type="KEGG" id="tio:INP52_07800"/>
<dbReference type="InterPro" id="IPR010920">
    <property type="entry name" value="LSM_dom_sf"/>
</dbReference>
<sequence>MFVVVVVIALVVQRVLVRIASRALEASNVPSASIFVNLLRALIWSVTLLAVLKPVFGIDPTWLVTTIGIVSVAVSLGLQDTISNVVSGFGLMLAKVVKPGDDVTVGSTSGRVVDVTWRSTTVRTRGGDLEVIPNALLNKTSLTHVTRWSQTLCEVPFVALPAADLDLVAAEARGLAADALDGLLDPELGVDVVFSALASTGTEGAVRAHVRDGVALSEAADRVVRALQGRPWIAGA</sequence>
<dbReference type="Proteomes" id="UP000593735">
    <property type="component" value="Chromosome"/>
</dbReference>
<organism evidence="7 8">
    <name type="scientific">Thermophilibacter immobilis</name>
    <dbReference type="NCBI Taxonomy" id="2779519"/>
    <lineage>
        <taxon>Bacteria</taxon>
        <taxon>Bacillati</taxon>
        <taxon>Actinomycetota</taxon>
        <taxon>Coriobacteriia</taxon>
        <taxon>Coriobacteriales</taxon>
        <taxon>Atopobiaceae</taxon>
        <taxon>Thermophilibacter</taxon>
    </lineage>
</organism>
<keyword evidence="3" id="KW-0812">Transmembrane</keyword>
<keyword evidence="8" id="KW-1185">Reference proteome</keyword>
<dbReference type="InterPro" id="IPR023408">
    <property type="entry name" value="MscS_beta-dom_sf"/>
</dbReference>
<dbReference type="Pfam" id="PF00924">
    <property type="entry name" value="MS_channel_2nd"/>
    <property type="match status" value="1"/>
</dbReference>
<comment type="similarity">
    <text evidence="2">Belongs to the MscS (TC 1.A.23) family.</text>
</comment>
<protein>
    <submittedName>
        <fullName evidence="7">Mechanosensitive ion channel</fullName>
    </submittedName>
</protein>
<dbReference type="AlphaFoldDB" id="A0A7S7MAC4"/>
<gene>
    <name evidence="7" type="ORF">INP52_07800</name>
</gene>
<dbReference type="Gene3D" id="1.10.287.1260">
    <property type="match status" value="1"/>
</dbReference>
<dbReference type="PANTHER" id="PTHR30221">
    <property type="entry name" value="SMALL-CONDUCTANCE MECHANOSENSITIVE CHANNEL"/>
    <property type="match status" value="1"/>
</dbReference>
<keyword evidence="5" id="KW-0472">Membrane</keyword>
<evidence type="ECO:0000256" key="4">
    <source>
        <dbReference type="ARBA" id="ARBA00022989"/>
    </source>
</evidence>
<dbReference type="GO" id="GO:0016020">
    <property type="term" value="C:membrane"/>
    <property type="evidence" value="ECO:0007669"/>
    <property type="project" value="UniProtKB-SubCell"/>
</dbReference>
<dbReference type="SUPFAM" id="SSF82861">
    <property type="entry name" value="Mechanosensitive channel protein MscS (YggB), transmembrane region"/>
    <property type="match status" value="1"/>
</dbReference>
<evidence type="ECO:0000256" key="1">
    <source>
        <dbReference type="ARBA" id="ARBA00004141"/>
    </source>
</evidence>
<dbReference type="GO" id="GO:0008381">
    <property type="term" value="F:mechanosensitive monoatomic ion channel activity"/>
    <property type="evidence" value="ECO:0007669"/>
    <property type="project" value="InterPro"/>
</dbReference>
<dbReference type="InterPro" id="IPR006685">
    <property type="entry name" value="MscS_channel_2nd"/>
</dbReference>
<evidence type="ECO:0000313" key="8">
    <source>
        <dbReference type="Proteomes" id="UP000593735"/>
    </source>
</evidence>
<evidence type="ECO:0000313" key="7">
    <source>
        <dbReference type="EMBL" id="QOY61616.1"/>
    </source>
</evidence>
<dbReference type="Gene3D" id="2.30.30.60">
    <property type="match status" value="1"/>
</dbReference>
<keyword evidence="4" id="KW-1133">Transmembrane helix</keyword>
<dbReference type="EMBL" id="CP063767">
    <property type="protein sequence ID" value="QOY61616.1"/>
    <property type="molecule type" value="Genomic_DNA"/>
</dbReference>
<evidence type="ECO:0000256" key="3">
    <source>
        <dbReference type="ARBA" id="ARBA00022692"/>
    </source>
</evidence>
<reference evidence="7 8" key="1">
    <citation type="submission" date="2020-10" db="EMBL/GenBank/DDBJ databases">
        <title>Olsenella immobilis sp.nov., isolated from the mud in a fermentation cellar used for the production of Chinese strong-flavoured liquor.</title>
        <authorList>
            <person name="Lu L."/>
        </authorList>
    </citation>
    <scope>NUCLEOTIDE SEQUENCE [LARGE SCALE GENOMIC DNA]</scope>
    <source>
        <strain evidence="7 8">LZLJ-2</strain>
    </source>
</reference>
<evidence type="ECO:0000256" key="2">
    <source>
        <dbReference type="ARBA" id="ARBA00008017"/>
    </source>
</evidence>
<name>A0A7S7MAC4_9ACTN</name>
<comment type="subcellular location">
    <subcellularLocation>
        <location evidence="1">Membrane</location>
        <topology evidence="1">Multi-pass membrane protein</topology>
    </subcellularLocation>
</comment>
<proteinExistence type="inferred from homology"/>
<dbReference type="InterPro" id="IPR045275">
    <property type="entry name" value="MscS_archaea/bacteria_type"/>
</dbReference>